<gene>
    <name evidence="3" type="ORF">Q5H93_05080</name>
</gene>
<dbReference type="RefSeq" id="WP_305005414.1">
    <property type="nucleotide sequence ID" value="NZ_JAUQSY010000003.1"/>
</dbReference>
<protein>
    <submittedName>
        <fullName evidence="3">DUF4468 domain-containing protein</fullName>
    </submittedName>
</protein>
<keyword evidence="1" id="KW-0732">Signal</keyword>
<evidence type="ECO:0000313" key="4">
    <source>
        <dbReference type="Proteomes" id="UP001176429"/>
    </source>
</evidence>
<dbReference type="InterPro" id="IPR027823">
    <property type="entry name" value="DUF4468"/>
</dbReference>
<dbReference type="Gene3D" id="3.30.530.80">
    <property type="match status" value="1"/>
</dbReference>
<keyword evidence="4" id="KW-1185">Reference proteome</keyword>
<name>A0ABT9B7E8_9BACT</name>
<dbReference type="Proteomes" id="UP001176429">
    <property type="component" value="Unassembled WGS sequence"/>
</dbReference>
<organism evidence="3 4">
    <name type="scientific">Hymenobacter aranciens</name>
    <dbReference type="NCBI Taxonomy" id="3063996"/>
    <lineage>
        <taxon>Bacteria</taxon>
        <taxon>Pseudomonadati</taxon>
        <taxon>Bacteroidota</taxon>
        <taxon>Cytophagia</taxon>
        <taxon>Cytophagales</taxon>
        <taxon>Hymenobacteraceae</taxon>
        <taxon>Hymenobacter</taxon>
    </lineage>
</organism>
<feature type="chain" id="PRO_5045370134" evidence="1">
    <location>
        <begin position="20"/>
        <end position="196"/>
    </location>
</feature>
<dbReference type="Pfam" id="PF14730">
    <property type="entry name" value="DUF4468"/>
    <property type="match status" value="1"/>
</dbReference>
<feature type="signal peptide" evidence="1">
    <location>
        <begin position="1"/>
        <end position="19"/>
    </location>
</feature>
<feature type="domain" description="DUF4468" evidence="2">
    <location>
        <begin position="42"/>
        <end position="136"/>
    </location>
</feature>
<sequence>MKHALLIGVLLLAAPIARAQKAKADASVPVLPVDPDTRAVTYTGVVEAPGATKAQLYARGLEWMARTYQSANDAVQLKDAEQGKLVAKGFMVVTLAAPNVGMAMLGVPQPSTMLLEQTLSLYLKDGRYKYVLTDLSLKGVSSRDVTRFPLDPAAPIPGFSKKAWAATLAKVDQQVQAEIASLDAALQAKGKDPSDF</sequence>
<evidence type="ECO:0000259" key="2">
    <source>
        <dbReference type="Pfam" id="PF14730"/>
    </source>
</evidence>
<evidence type="ECO:0000256" key="1">
    <source>
        <dbReference type="SAM" id="SignalP"/>
    </source>
</evidence>
<comment type="caution">
    <text evidence="3">The sequence shown here is derived from an EMBL/GenBank/DDBJ whole genome shotgun (WGS) entry which is preliminary data.</text>
</comment>
<evidence type="ECO:0000313" key="3">
    <source>
        <dbReference type="EMBL" id="MDO7874097.1"/>
    </source>
</evidence>
<reference evidence="3" key="1">
    <citation type="submission" date="2023-07" db="EMBL/GenBank/DDBJ databases">
        <authorList>
            <person name="Kim M.K."/>
        </authorList>
    </citation>
    <scope>NUCLEOTIDE SEQUENCE</scope>
    <source>
        <strain evidence="3">ASUV-10-1</strain>
    </source>
</reference>
<accession>A0ABT9B7E8</accession>
<dbReference type="EMBL" id="JAUQSY010000003">
    <property type="protein sequence ID" value="MDO7874097.1"/>
    <property type="molecule type" value="Genomic_DNA"/>
</dbReference>
<proteinExistence type="predicted"/>